<organism evidence="2 3">
    <name type="scientific">Azospirillum brasilense</name>
    <dbReference type="NCBI Taxonomy" id="192"/>
    <lineage>
        <taxon>Bacteria</taxon>
        <taxon>Pseudomonadati</taxon>
        <taxon>Pseudomonadota</taxon>
        <taxon>Alphaproteobacteria</taxon>
        <taxon>Rhodospirillales</taxon>
        <taxon>Azospirillaceae</taxon>
        <taxon>Azospirillum</taxon>
    </lineage>
</organism>
<proteinExistence type="predicted"/>
<dbReference type="EMBL" id="CP032337">
    <property type="protein sequence ID" value="QCO07503.1"/>
    <property type="molecule type" value="Genomic_DNA"/>
</dbReference>
<dbReference type="EMBL" id="CP032337">
    <property type="protein sequence ID" value="QCO07429.1"/>
    <property type="molecule type" value="Genomic_DNA"/>
</dbReference>
<dbReference type="AlphaFoldDB" id="A0A4D8QFA3"/>
<gene>
    <name evidence="1" type="ORF">D3867_36710</name>
    <name evidence="2" type="ORF">D3867_37095</name>
</gene>
<evidence type="ECO:0000313" key="1">
    <source>
        <dbReference type="EMBL" id="QCO07429.1"/>
    </source>
</evidence>
<dbReference type="Proteomes" id="UP000298596">
    <property type="component" value="Plasmid p7"/>
</dbReference>
<keyword evidence="2" id="KW-0614">Plasmid</keyword>
<name>A0A4D8QFA3_AZOBR</name>
<reference evidence="2 3" key="1">
    <citation type="submission" date="2018-09" db="EMBL/GenBank/DDBJ databases">
        <title>Whole genome based analysis of evolution and adaptive divergence in Indian and Brazilian strains of Azospirillum brasilense.</title>
        <authorList>
            <person name="Singh C."/>
            <person name="Tripathi A.K."/>
        </authorList>
    </citation>
    <scope>NUCLEOTIDE SEQUENCE [LARGE SCALE GENOMIC DNA]</scope>
    <source>
        <strain evidence="2 3">MTCC4036</strain>
        <plasmid evidence="2 3">p7</plasmid>
    </source>
</reference>
<evidence type="ECO:0000313" key="2">
    <source>
        <dbReference type="EMBL" id="QCO07503.1"/>
    </source>
</evidence>
<protein>
    <submittedName>
        <fullName evidence="2">Uncharacterized protein</fullName>
    </submittedName>
</protein>
<evidence type="ECO:0000313" key="3">
    <source>
        <dbReference type="Proteomes" id="UP000298596"/>
    </source>
</evidence>
<accession>A0A4D8QFA3</accession>
<geneLocation type="plasmid" evidence="2 3">
    <name>p7</name>
</geneLocation>
<sequence>MIGSPQGGPAQDHRAKADRVLGLLTGREHHAANTLTAGDLLYDLIRIDPSVIDAIGFARVNGADDMAKFLIEAQRVHAMADASADGVVSNLQGYVAERMVAYRLLTMGAYVEFPQKANFPGADLFVNGDPFQVKCLASPEGILRHFERYPDIPVFCNEDLADFFAGNPLVMPVPGLVRDQVRDLTERSLDAGVDVLDLEIPLISAAVTAAKGGLALLAGRTDLAGAVQACVTEGATRMVFAAAGKVGAPLALAAFSIAGGWPLVIAPMVGSAVGYRLSKPAADWIKRNVLSRGSADALSSAIQRYAADAAKSMDRLIERLEAKRQRTTDALYAAGGAAREAVPEIETRFRNDLRTKTLVCDDLHRAVSDAAHLAAIYPTGDADRLLVQSSAALRLAASGGLLPTNVGAAHGALIEAAGQYDQRLGRLLARR</sequence>